<dbReference type="PANTHER" id="PTHR35889">
    <property type="entry name" value="CYCLOINULO-OLIGOSACCHARIDE FRUCTANOTRANSFERASE-RELATED"/>
    <property type="match status" value="1"/>
</dbReference>
<dbReference type="Pfam" id="PF07587">
    <property type="entry name" value="PSD1"/>
    <property type="match status" value="1"/>
</dbReference>
<dbReference type="Proteomes" id="UP000320390">
    <property type="component" value="Chromosome"/>
</dbReference>
<dbReference type="InterPro" id="IPR011429">
    <property type="entry name" value="Cyt_c_Planctomycete-type"/>
</dbReference>
<dbReference type="RefSeq" id="WP_145204249.1">
    <property type="nucleotide sequence ID" value="NZ_CP036434.1"/>
</dbReference>
<gene>
    <name evidence="4" type="ORF">Poly30_51590</name>
</gene>
<dbReference type="InterPro" id="IPR011444">
    <property type="entry name" value="DUF1549"/>
</dbReference>
<dbReference type="Pfam" id="PF07583">
    <property type="entry name" value="PSCyt2"/>
    <property type="match status" value="1"/>
</dbReference>
<dbReference type="OrthoDB" id="127107at2"/>
<feature type="domain" description="Cytochrome C Planctomycete-type" evidence="3">
    <location>
        <begin position="36"/>
        <end position="96"/>
    </location>
</feature>
<reference evidence="4 5" key="1">
    <citation type="submission" date="2019-02" db="EMBL/GenBank/DDBJ databases">
        <title>Deep-cultivation of Planctomycetes and their phenomic and genomic characterization uncovers novel biology.</title>
        <authorList>
            <person name="Wiegand S."/>
            <person name="Jogler M."/>
            <person name="Boedeker C."/>
            <person name="Pinto D."/>
            <person name="Vollmers J."/>
            <person name="Rivas-Marin E."/>
            <person name="Kohn T."/>
            <person name="Peeters S.H."/>
            <person name="Heuer A."/>
            <person name="Rast P."/>
            <person name="Oberbeckmann S."/>
            <person name="Bunk B."/>
            <person name="Jeske O."/>
            <person name="Meyerdierks A."/>
            <person name="Storesund J.E."/>
            <person name="Kallscheuer N."/>
            <person name="Luecker S."/>
            <person name="Lage O.M."/>
            <person name="Pohl T."/>
            <person name="Merkel B.J."/>
            <person name="Hornburger P."/>
            <person name="Mueller R.-W."/>
            <person name="Bruemmer F."/>
            <person name="Labrenz M."/>
            <person name="Spormann A.M."/>
            <person name="Op den Camp H."/>
            <person name="Overmann J."/>
            <person name="Amann R."/>
            <person name="Jetten M.S.M."/>
            <person name="Mascher T."/>
            <person name="Medema M.H."/>
            <person name="Devos D.P."/>
            <person name="Kaster A.-K."/>
            <person name="Ovreas L."/>
            <person name="Rohde M."/>
            <person name="Galperin M.Y."/>
            <person name="Jogler C."/>
        </authorList>
    </citation>
    <scope>NUCLEOTIDE SEQUENCE [LARGE SCALE GENOMIC DNA]</scope>
    <source>
        <strain evidence="4 5">Poly30</strain>
    </source>
</reference>
<keyword evidence="5" id="KW-1185">Reference proteome</keyword>
<evidence type="ECO:0000259" key="1">
    <source>
        <dbReference type="Pfam" id="PF07583"/>
    </source>
</evidence>
<sequence length="1002" mass="110570">MFLILLTLNLLPQSNATRSTPVDFDGEVRPILSDSCFACHGPDAGSRAAGLRLDTREGALADLGGYAAIVPGDAEGSELWARVTSEFEFEVMPPPEAHRKPLGNREREVLRRRINEGASWSQHWAFVPPKKAALPEGAAHPIDALVERRLMAEGLELAPAASARTLARRLSIDLVGLPPEAGALEALGETLDAEAWRAYVDALLDSPHHGERMAMWWLDVARYADSDGFQQDEVRTNWPWRDWVVRGFNAGMPFDEFATLQLAGDLLPGATEEQILATCFQRNHMHNGEGGRDPEESRVDYVRDRTNTLGTVFLGLTLECAQCHDHKFDPVSQRDYYRLSAFFDSIDESGHAGGGAGPFQKLTAPAAQPHLERARRELADADERLAAVRLEHAGRFEAWLDAQTARVQEGYQAWRPLSPDGLRSAEGSQLVAHRDGHVLCASMGMDQEDYFLEVHETPTDRVTGLRLEIPRVHGAPGAGFSFTEDGEFIVTGVKLRVRKRGAATLREVELASVTANVEGKGSDAQNGPVSGLLGDDPRQGWTTAGKEVDATATAVLALRDPLRLALDESLVVEVLQRSTVPKAHVRALRISVADEPGQAVQRVGATPLEKLSSRAQSAGAESLLDRELREELLLQYLEDVPAWQTARRERDRYAAQLRDAETSARELAVTVLRERGEPRVTSVLLRGVWDKKGEPVARGFPGEVFPGDAVPESPSRLDLARWITSRENPLTARVIVNQIWQQIFGRGLVSTPSDFGVQGARPRYPELLDWLAVDFMESGWNVRHLLRTIVTSRVYAQASEGSPDLMDRDSHGDLLARGPRYRLSSWMIRDAALAVSGLLVDDVGGPPMYPHQPPGVWEDVFNGRFRYHPTLRQARLRRTLYAFWRRNAPPTYLFDAADRRTCSVDTRRTNTPLQALTLLNDRTYAEASAALAAAALTAVPGDPQAQIAEIAARVLQRSLDADEEEILMTLRSEAMRQLEDEAAALALLASTLLNTDEALSHE</sequence>
<dbReference type="EMBL" id="CP036434">
    <property type="protein sequence ID" value="QDV09601.1"/>
    <property type="molecule type" value="Genomic_DNA"/>
</dbReference>
<evidence type="ECO:0000259" key="2">
    <source>
        <dbReference type="Pfam" id="PF07587"/>
    </source>
</evidence>
<feature type="domain" description="DUF1553" evidence="2">
    <location>
        <begin position="716"/>
        <end position="968"/>
    </location>
</feature>
<name>A0A518EZV2_9BACT</name>
<dbReference type="Pfam" id="PF07635">
    <property type="entry name" value="PSCyt1"/>
    <property type="match status" value="1"/>
</dbReference>
<organism evidence="4 5">
    <name type="scientific">Saltatorellus ferox</name>
    <dbReference type="NCBI Taxonomy" id="2528018"/>
    <lineage>
        <taxon>Bacteria</taxon>
        <taxon>Pseudomonadati</taxon>
        <taxon>Planctomycetota</taxon>
        <taxon>Planctomycetia</taxon>
        <taxon>Planctomycetia incertae sedis</taxon>
        <taxon>Saltatorellus</taxon>
    </lineage>
</organism>
<feature type="domain" description="DUF1549" evidence="1">
    <location>
        <begin position="141"/>
        <end position="347"/>
    </location>
</feature>
<dbReference type="AlphaFoldDB" id="A0A518EZV2"/>
<dbReference type="InterPro" id="IPR022655">
    <property type="entry name" value="DUF1553"/>
</dbReference>
<evidence type="ECO:0000313" key="4">
    <source>
        <dbReference type="EMBL" id="QDV09601.1"/>
    </source>
</evidence>
<evidence type="ECO:0000259" key="3">
    <source>
        <dbReference type="Pfam" id="PF07635"/>
    </source>
</evidence>
<proteinExistence type="predicted"/>
<evidence type="ECO:0000313" key="5">
    <source>
        <dbReference type="Proteomes" id="UP000320390"/>
    </source>
</evidence>
<dbReference type="PANTHER" id="PTHR35889:SF3">
    <property type="entry name" value="F-BOX DOMAIN-CONTAINING PROTEIN"/>
    <property type="match status" value="1"/>
</dbReference>
<accession>A0A518EZV2</accession>
<protein>
    <submittedName>
        <fullName evidence="4">Planctomycete cytochrome C</fullName>
    </submittedName>
</protein>